<evidence type="ECO:0000256" key="6">
    <source>
        <dbReference type="SAM" id="Phobius"/>
    </source>
</evidence>
<dbReference type="InterPro" id="IPR032807">
    <property type="entry name" value="GNVR"/>
</dbReference>
<evidence type="ECO:0000313" key="9">
    <source>
        <dbReference type="EMBL" id="AWV99840.1"/>
    </source>
</evidence>
<keyword evidence="4 6" id="KW-1133">Transmembrane helix</keyword>
<feature type="domain" description="Polysaccharide chain length determinant N-terminal" evidence="7">
    <location>
        <begin position="11"/>
        <end position="61"/>
    </location>
</feature>
<comment type="subcellular location">
    <subcellularLocation>
        <location evidence="1">Cell membrane</location>
        <topology evidence="1">Multi-pass membrane protein</topology>
    </subcellularLocation>
</comment>
<protein>
    <submittedName>
        <fullName evidence="9">Lipopolysaccharide biosynthesis protein</fullName>
    </submittedName>
</protein>
<evidence type="ECO:0000259" key="7">
    <source>
        <dbReference type="Pfam" id="PF02706"/>
    </source>
</evidence>
<dbReference type="Proteomes" id="UP000249873">
    <property type="component" value="Chromosome"/>
</dbReference>
<dbReference type="Pfam" id="PF13807">
    <property type="entry name" value="GNVR"/>
    <property type="match status" value="1"/>
</dbReference>
<evidence type="ECO:0000256" key="4">
    <source>
        <dbReference type="ARBA" id="ARBA00022989"/>
    </source>
</evidence>
<dbReference type="PANTHER" id="PTHR32309:SF13">
    <property type="entry name" value="FERRIC ENTEROBACTIN TRANSPORT PROTEIN FEPE"/>
    <property type="match status" value="1"/>
</dbReference>
<accession>A0A2Z4GF39</accession>
<dbReference type="Pfam" id="PF02706">
    <property type="entry name" value="Wzz"/>
    <property type="match status" value="1"/>
</dbReference>
<dbReference type="EMBL" id="CP029480">
    <property type="protein sequence ID" value="AWV99840.1"/>
    <property type="molecule type" value="Genomic_DNA"/>
</dbReference>
<organism evidence="9 10">
    <name type="scientific">Arcticibacterium luteifluviistationis</name>
    <dbReference type="NCBI Taxonomy" id="1784714"/>
    <lineage>
        <taxon>Bacteria</taxon>
        <taxon>Pseudomonadati</taxon>
        <taxon>Bacteroidota</taxon>
        <taxon>Cytophagia</taxon>
        <taxon>Cytophagales</taxon>
        <taxon>Leadbetterellaceae</taxon>
        <taxon>Arcticibacterium</taxon>
    </lineage>
</organism>
<dbReference type="InterPro" id="IPR050445">
    <property type="entry name" value="Bact_polysacc_biosynth/exp"/>
</dbReference>
<proteinExistence type="predicted"/>
<keyword evidence="5 6" id="KW-0472">Membrane</keyword>
<evidence type="ECO:0000313" key="10">
    <source>
        <dbReference type="Proteomes" id="UP000249873"/>
    </source>
</evidence>
<dbReference type="AlphaFoldDB" id="A0A2Z4GF39"/>
<evidence type="ECO:0000256" key="1">
    <source>
        <dbReference type="ARBA" id="ARBA00004651"/>
    </source>
</evidence>
<dbReference type="PANTHER" id="PTHR32309">
    <property type="entry name" value="TYROSINE-PROTEIN KINASE"/>
    <property type="match status" value="1"/>
</dbReference>
<keyword evidence="3 6" id="KW-0812">Transmembrane</keyword>
<keyword evidence="2" id="KW-1003">Cell membrane</keyword>
<gene>
    <name evidence="9" type="ORF">DJ013_17345</name>
</gene>
<evidence type="ECO:0000256" key="2">
    <source>
        <dbReference type="ARBA" id="ARBA00022475"/>
    </source>
</evidence>
<evidence type="ECO:0000259" key="8">
    <source>
        <dbReference type="Pfam" id="PF13807"/>
    </source>
</evidence>
<feature type="transmembrane region" description="Helical" evidence="6">
    <location>
        <begin position="26"/>
        <end position="45"/>
    </location>
</feature>
<feature type="domain" description="Tyrosine-protein kinase G-rich" evidence="8">
    <location>
        <begin position="265"/>
        <end position="338"/>
    </location>
</feature>
<evidence type="ECO:0000256" key="3">
    <source>
        <dbReference type="ARBA" id="ARBA00022692"/>
    </source>
</evidence>
<name>A0A2Z4GF39_9BACT</name>
<dbReference type="GO" id="GO:0004713">
    <property type="term" value="F:protein tyrosine kinase activity"/>
    <property type="evidence" value="ECO:0007669"/>
    <property type="project" value="TreeGrafter"/>
</dbReference>
<dbReference type="KEGG" id="als:DJ013_17345"/>
<dbReference type="OrthoDB" id="1522571at2"/>
<evidence type="ECO:0000256" key="5">
    <source>
        <dbReference type="ARBA" id="ARBA00023136"/>
    </source>
</evidence>
<dbReference type="RefSeq" id="WP_111373208.1">
    <property type="nucleotide sequence ID" value="NZ_CP029480.1"/>
</dbReference>
<dbReference type="InterPro" id="IPR003856">
    <property type="entry name" value="LPS_length_determ_N"/>
</dbReference>
<sequence>MEEKEHDDTISIDFKALFNLVGKEKWVIIGITVLFTIGGAWYGLAAREEFVSEGKIMPEISGAGGSSLGGLANLVGIGGFELGLKNNTDAIRPDLYPDVIKSTPFFLNLFEQKFVDKIGDSIRFDEFFNKKIEESKSIDKEDLRIFEGQPSGVVLVNRLTEDRIKDLKGRISGSIDKQSGVISILVKMPDPVIAAEITKFTMNYLTAYVADYRTEKIKQEVDFLGRKVAFAKGEFYRDQSRKASYEDIYAAPTIRLQSADVRRERLQSEYKLSSSMYNELLKKYEEAKIKLQQQTPVFKILEPPVVPTQKSEPKKVIIILGSLLAGMVFSFIIIFIKSGFNLFK</sequence>
<keyword evidence="10" id="KW-1185">Reference proteome</keyword>
<reference evidence="9 10" key="1">
    <citation type="submission" date="2018-05" db="EMBL/GenBank/DDBJ databases">
        <title>Complete genome sequence of Arcticibacterium luteifluviistationis SM1504T, a cytophagaceae bacterium isolated from Arctic surface seawater.</title>
        <authorList>
            <person name="Li Y."/>
            <person name="Qin Q.-L."/>
        </authorList>
    </citation>
    <scope>NUCLEOTIDE SEQUENCE [LARGE SCALE GENOMIC DNA]</scope>
    <source>
        <strain evidence="9 10">SM1504</strain>
    </source>
</reference>
<dbReference type="GO" id="GO:0005886">
    <property type="term" value="C:plasma membrane"/>
    <property type="evidence" value="ECO:0007669"/>
    <property type="project" value="UniProtKB-SubCell"/>
</dbReference>
<feature type="transmembrane region" description="Helical" evidence="6">
    <location>
        <begin position="316"/>
        <end position="336"/>
    </location>
</feature>